<comment type="caution">
    <text evidence="1">The sequence shown here is derived from an EMBL/GenBank/DDBJ whole genome shotgun (WGS) entry which is preliminary data.</text>
</comment>
<name>A0ABN0QX36_MYCUL</name>
<dbReference type="EMBL" id="JAOL01000124">
    <property type="protein sequence ID" value="EUA89242.1"/>
    <property type="molecule type" value="Genomic_DNA"/>
</dbReference>
<proteinExistence type="predicted"/>
<evidence type="ECO:0000313" key="2">
    <source>
        <dbReference type="Proteomes" id="UP000020681"/>
    </source>
</evidence>
<sequence length="39" mass="4112">MAAWLATEAGRLLLGVREEFAAAEGAQRKAAGTSDLMTF</sequence>
<dbReference type="Proteomes" id="UP000020681">
    <property type="component" value="Unassembled WGS sequence"/>
</dbReference>
<keyword evidence="2" id="KW-1185">Reference proteome</keyword>
<reference evidence="1 2" key="1">
    <citation type="submission" date="2014-01" db="EMBL/GenBank/DDBJ databases">
        <authorList>
            <person name="Dobos K."/>
            <person name="Lenaerts A."/>
            <person name="Ordway D."/>
            <person name="DeGroote M.A."/>
            <person name="Parker T."/>
            <person name="Sizemore C."/>
            <person name="Tallon L.J."/>
            <person name="Sadzewicz L.K."/>
            <person name="Sengamalay N."/>
            <person name="Fraser C.M."/>
            <person name="Hine E."/>
            <person name="Shefchek K.A."/>
            <person name="Das S.P."/>
            <person name="Tettelin H."/>
        </authorList>
    </citation>
    <scope>NUCLEOTIDE SEQUENCE [LARGE SCALE GENOMIC DNA]</scope>
    <source>
        <strain evidence="1 2">Harvey</strain>
    </source>
</reference>
<accession>A0ABN0QX36</accession>
<organism evidence="1 2">
    <name type="scientific">Mycobacterium ulcerans str. Harvey</name>
    <dbReference type="NCBI Taxonomy" id="1299332"/>
    <lineage>
        <taxon>Bacteria</taxon>
        <taxon>Bacillati</taxon>
        <taxon>Actinomycetota</taxon>
        <taxon>Actinomycetes</taxon>
        <taxon>Mycobacteriales</taxon>
        <taxon>Mycobacteriaceae</taxon>
        <taxon>Mycobacterium</taxon>
        <taxon>Mycobacterium ulcerans group</taxon>
    </lineage>
</organism>
<gene>
    <name evidence="1" type="ORF">I551_4290</name>
</gene>
<protein>
    <submittedName>
        <fullName evidence="1">Uncharacterized protein</fullName>
    </submittedName>
</protein>
<evidence type="ECO:0000313" key="1">
    <source>
        <dbReference type="EMBL" id="EUA89242.1"/>
    </source>
</evidence>